<comment type="similarity">
    <text evidence="5 6">Belongs to the LipB family.</text>
</comment>
<dbReference type="Gene3D" id="3.30.930.10">
    <property type="entry name" value="Bira Bifunctional Protein, Domain 2"/>
    <property type="match status" value="1"/>
</dbReference>
<dbReference type="RefSeq" id="WP_253656145.1">
    <property type="nucleotide sequence ID" value="NZ_BAAAOE010000002.1"/>
</dbReference>
<evidence type="ECO:0000256" key="2">
    <source>
        <dbReference type="ARBA" id="ARBA00022679"/>
    </source>
</evidence>
<feature type="active site" description="Acyl-thioester intermediate" evidence="5">
    <location>
        <position position="182"/>
    </location>
</feature>
<dbReference type="EMBL" id="JAMTCG010000007">
    <property type="protein sequence ID" value="MCP2162585.1"/>
    <property type="molecule type" value="Genomic_DNA"/>
</dbReference>
<dbReference type="NCBIfam" id="TIGR00214">
    <property type="entry name" value="lipB"/>
    <property type="match status" value="1"/>
</dbReference>
<protein>
    <recommendedName>
        <fullName evidence="5 6">Octanoyltransferase</fullName>
        <ecNumber evidence="5 6">2.3.1.181</ecNumber>
    </recommendedName>
    <alternativeName>
        <fullName evidence="5">Lipoate-protein ligase B</fullName>
    </alternativeName>
    <alternativeName>
        <fullName evidence="5">Lipoyl/octanoyl transferase</fullName>
    </alternativeName>
    <alternativeName>
        <fullName evidence="5">Octanoyl-[acyl-carrier-protein]-protein N-octanoyltransferase</fullName>
    </alternativeName>
</protein>
<dbReference type="PANTHER" id="PTHR10993">
    <property type="entry name" value="OCTANOYLTRANSFERASE"/>
    <property type="match status" value="1"/>
</dbReference>
<gene>
    <name evidence="5" type="primary">lipB</name>
    <name evidence="8" type="ORF">LX12_003793</name>
</gene>
<comment type="pathway">
    <text evidence="1 5 6">Protein modification; protein lipoylation via endogenous pathway; protein N(6)-(lipoyl)lysine from octanoyl-[acyl-carrier-protein]: step 1/2.</text>
</comment>
<dbReference type="SUPFAM" id="SSF55681">
    <property type="entry name" value="Class II aaRS and biotin synthetases"/>
    <property type="match status" value="1"/>
</dbReference>
<dbReference type="PIRSF" id="PIRSF016262">
    <property type="entry name" value="LPLase"/>
    <property type="match status" value="1"/>
</dbReference>
<evidence type="ECO:0000256" key="1">
    <source>
        <dbReference type="ARBA" id="ARBA00004821"/>
    </source>
</evidence>
<dbReference type="InterPro" id="IPR000544">
    <property type="entry name" value="Octanoyltransferase"/>
</dbReference>
<dbReference type="HAMAP" id="MF_00013">
    <property type="entry name" value="LipB"/>
    <property type="match status" value="1"/>
</dbReference>
<feature type="binding site" evidence="5">
    <location>
        <begin position="77"/>
        <end position="84"/>
    </location>
    <ligand>
        <name>substrate</name>
    </ligand>
</feature>
<keyword evidence="3 5" id="KW-0012">Acyltransferase</keyword>
<dbReference type="GO" id="GO:0016740">
    <property type="term" value="F:transferase activity"/>
    <property type="evidence" value="ECO:0007669"/>
    <property type="project" value="UniProtKB-KW"/>
</dbReference>
<evidence type="ECO:0000256" key="3">
    <source>
        <dbReference type="ARBA" id="ARBA00023315"/>
    </source>
</evidence>
<dbReference type="InterPro" id="IPR020605">
    <property type="entry name" value="Octanoyltransferase_CS"/>
</dbReference>
<evidence type="ECO:0000256" key="6">
    <source>
        <dbReference type="PIRNR" id="PIRNR016262"/>
    </source>
</evidence>
<dbReference type="Proteomes" id="UP001205740">
    <property type="component" value="Unassembled WGS sequence"/>
</dbReference>
<feature type="site" description="Lowers pKa of active site Cys" evidence="5">
    <location>
        <position position="148"/>
    </location>
</feature>
<feature type="domain" description="BPL/LPL catalytic" evidence="7">
    <location>
        <begin position="39"/>
        <end position="221"/>
    </location>
</feature>
<proteinExistence type="inferred from homology"/>
<comment type="catalytic activity">
    <reaction evidence="5 6">
        <text>octanoyl-[ACP] + L-lysyl-[protein] = N(6)-octanoyl-L-lysyl-[protein] + holo-[ACP] + H(+)</text>
        <dbReference type="Rhea" id="RHEA:17665"/>
        <dbReference type="Rhea" id="RHEA-COMP:9636"/>
        <dbReference type="Rhea" id="RHEA-COMP:9685"/>
        <dbReference type="Rhea" id="RHEA-COMP:9752"/>
        <dbReference type="Rhea" id="RHEA-COMP:9928"/>
        <dbReference type="ChEBI" id="CHEBI:15378"/>
        <dbReference type="ChEBI" id="CHEBI:29969"/>
        <dbReference type="ChEBI" id="CHEBI:64479"/>
        <dbReference type="ChEBI" id="CHEBI:78463"/>
        <dbReference type="ChEBI" id="CHEBI:78809"/>
        <dbReference type="EC" id="2.3.1.181"/>
    </reaction>
</comment>
<dbReference type="EC" id="2.3.1.181" evidence="5 6"/>
<comment type="function">
    <text evidence="4 5 6">Catalyzes the transfer of endogenously produced octanoic acid from octanoyl-acyl-carrier-protein onto the lipoyl domains of lipoate-dependent enzymes. Lipoyl-ACP can also act as a substrate although octanoyl-ACP is likely to be the physiological substrate.</text>
</comment>
<keyword evidence="9" id="KW-1185">Reference proteome</keyword>
<evidence type="ECO:0000313" key="9">
    <source>
        <dbReference type="Proteomes" id="UP001205740"/>
    </source>
</evidence>
<evidence type="ECO:0000256" key="4">
    <source>
        <dbReference type="ARBA" id="ARBA00024732"/>
    </source>
</evidence>
<name>A0ABT1H5S0_9NOCA</name>
<dbReference type="PROSITE" id="PS51733">
    <property type="entry name" value="BPL_LPL_CATALYTIC"/>
    <property type="match status" value="1"/>
</dbReference>
<dbReference type="PANTHER" id="PTHR10993:SF7">
    <property type="entry name" value="LIPOYLTRANSFERASE 2, MITOCHONDRIAL-RELATED"/>
    <property type="match status" value="1"/>
</dbReference>
<dbReference type="Pfam" id="PF21948">
    <property type="entry name" value="LplA-B_cat"/>
    <property type="match status" value="1"/>
</dbReference>
<organism evidence="8 9">
    <name type="scientific">Williamsia serinedens</name>
    <dbReference type="NCBI Taxonomy" id="391736"/>
    <lineage>
        <taxon>Bacteria</taxon>
        <taxon>Bacillati</taxon>
        <taxon>Actinomycetota</taxon>
        <taxon>Actinomycetes</taxon>
        <taxon>Mycobacteriales</taxon>
        <taxon>Nocardiaceae</taxon>
        <taxon>Williamsia</taxon>
    </lineage>
</organism>
<dbReference type="InterPro" id="IPR004143">
    <property type="entry name" value="BPL_LPL_catalytic"/>
</dbReference>
<reference evidence="8 9" key="1">
    <citation type="submission" date="2022-06" db="EMBL/GenBank/DDBJ databases">
        <title>Genomic Encyclopedia of Archaeal and Bacterial Type Strains, Phase II (KMG-II): from individual species to whole genera.</title>
        <authorList>
            <person name="Goeker M."/>
        </authorList>
    </citation>
    <scope>NUCLEOTIDE SEQUENCE [LARGE SCALE GENOMIC DNA]</scope>
    <source>
        <strain evidence="8 9">DSM 45037</strain>
    </source>
</reference>
<comment type="subcellular location">
    <subcellularLocation>
        <location evidence="5">Cytoplasm</location>
    </subcellularLocation>
</comment>
<dbReference type="InterPro" id="IPR045864">
    <property type="entry name" value="aa-tRNA-synth_II/BPL/LPL"/>
</dbReference>
<feature type="binding site" evidence="5">
    <location>
        <begin position="164"/>
        <end position="166"/>
    </location>
    <ligand>
        <name>substrate</name>
    </ligand>
</feature>
<keyword evidence="5" id="KW-0963">Cytoplasm</keyword>
<comment type="miscellaneous">
    <text evidence="5">In the reaction, the free carboxyl group of octanoic acid is attached via an amide linkage to the epsilon-amino group of a specific lysine residue of lipoyl domains of lipoate-dependent enzymes.</text>
</comment>
<accession>A0ABT1H5S0</accession>
<dbReference type="PROSITE" id="PS01313">
    <property type="entry name" value="LIPB"/>
    <property type="match status" value="1"/>
</dbReference>
<comment type="caution">
    <text evidence="8">The sequence shown here is derived from an EMBL/GenBank/DDBJ whole genome shotgun (WGS) entry which is preliminary data.</text>
</comment>
<evidence type="ECO:0000313" key="8">
    <source>
        <dbReference type="EMBL" id="MCP2162585.1"/>
    </source>
</evidence>
<dbReference type="CDD" id="cd16444">
    <property type="entry name" value="LipB"/>
    <property type="match status" value="1"/>
</dbReference>
<evidence type="ECO:0000256" key="5">
    <source>
        <dbReference type="HAMAP-Rule" id="MF_00013"/>
    </source>
</evidence>
<sequence>MSGARRDTSALEVRALGVVDYAEAFEAQHRLAGERADGTLDHDVLLLLEHPPVYTAGKRTEPGDRPVDGTPVVEVDRGGKITWHGPGQLVGYPIVALAEPLDVVDYVRRIEEAMITVCAAWGVDAGRVDGRSGAWVAADLATGRPERKVAAIGIRVARGVALHGFALNCDPDLGAFSSIVPCGIPDAGVTSLSAELGRHVGVDDVRDAVATAVADALDGPRPRTDAHDRPRVASTQ</sequence>
<dbReference type="NCBIfam" id="NF010925">
    <property type="entry name" value="PRK14345.1"/>
    <property type="match status" value="1"/>
</dbReference>
<evidence type="ECO:0000259" key="7">
    <source>
        <dbReference type="PROSITE" id="PS51733"/>
    </source>
</evidence>
<feature type="binding site" evidence="5">
    <location>
        <begin position="151"/>
        <end position="153"/>
    </location>
    <ligand>
        <name>substrate</name>
    </ligand>
</feature>
<keyword evidence="2 5" id="KW-0808">Transferase</keyword>